<dbReference type="PANTHER" id="PTHR38590">
    <property type="entry name" value="BLL0828 PROTEIN"/>
    <property type="match status" value="1"/>
</dbReference>
<dbReference type="InterPro" id="IPR011335">
    <property type="entry name" value="Restrct_endonuc-II-like"/>
</dbReference>
<dbReference type="CDD" id="cd01038">
    <property type="entry name" value="Endonuclease_DUF559"/>
    <property type="match status" value="1"/>
</dbReference>
<dbReference type="EMBL" id="JACHIA010000002">
    <property type="protein sequence ID" value="MBB6069558.1"/>
    <property type="molecule type" value="Genomic_DNA"/>
</dbReference>
<dbReference type="RefSeq" id="WP_170037361.1">
    <property type="nucleotide sequence ID" value="NZ_JABDTL010000002.1"/>
</dbReference>
<keyword evidence="3" id="KW-1185">Reference proteome</keyword>
<organism evidence="2 3">
    <name type="scientific">Longimicrobium terrae</name>
    <dbReference type="NCBI Taxonomy" id="1639882"/>
    <lineage>
        <taxon>Bacteria</taxon>
        <taxon>Pseudomonadati</taxon>
        <taxon>Gemmatimonadota</taxon>
        <taxon>Longimicrobiia</taxon>
        <taxon>Longimicrobiales</taxon>
        <taxon>Longimicrobiaceae</taxon>
        <taxon>Longimicrobium</taxon>
    </lineage>
</organism>
<comment type="caution">
    <text evidence="2">The sequence shown here is derived from an EMBL/GenBank/DDBJ whole genome shotgun (WGS) entry which is preliminary data.</text>
</comment>
<dbReference type="AlphaFoldDB" id="A0A841GV97"/>
<accession>A0A841GV97</accession>
<dbReference type="Gene3D" id="3.40.960.10">
    <property type="entry name" value="VSR Endonuclease"/>
    <property type="match status" value="1"/>
</dbReference>
<dbReference type="Pfam" id="PF04480">
    <property type="entry name" value="DUF559"/>
    <property type="match status" value="1"/>
</dbReference>
<evidence type="ECO:0000313" key="2">
    <source>
        <dbReference type="EMBL" id="MBB6069558.1"/>
    </source>
</evidence>
<dbReference type="SUPFAM" id="SSF52980">
    <property type="entry name" value="Restriction endonuclease-like"/>
    <property type="match status" value="1"/>
</dbReference>
<dbReference type="InterPro" id="IPR047216">
    <property type="entry name" value="Endonuclease_DUF559_bact"/>
</dbReference>
<sequence length="126" mass="14432">MRQRIRGTTQGIDAAARRLRADATSAEEALWGALRKNQIADLRFRRQHPVGRFVLDFYCPALHLAIEVDGDVHEQLVERDSERTRALEAHNYRVVRFRNDEVLTDLPAVVRKITALAESMSNARQP</sequence>
<keyword evidence="2" id="KW-0255">Endonuclease</keyword>
<keyword evidence="2" id="KW-0540">Nuclease</keyword>
<protein>
    <submittedName>
        <fullName evidence="2">Very-short-patch-repair endonuclease</fullName>
    </submittedName>
</protein>
<gene>
    <name evidence="2" type="ORF">HNQ61_001173</name>
</gene>
<evidence type="ECO:0000259" key="1">
    <source>
        <dbReference type="Pfam" id="PF04480"/>
    </source>
</evidence>
<feature type="domain" description="DUF559" evidence="1">
    <location>
        <begin position="14"/>
        <end position="115"/>
    </location>
</feature>
<evidence type="ECO:0000313" key="3">
    <source>
        <dbReference type="Proteomes" id="UP000582837"/>
    </source>
</evidence>
<reference evidence="2 3" key="1">
    <citation type="submission" date="2020-08" db="EMBL/GenBank/DDBJ databases">
        <title>Genomic Encyclopedia of Type Strains, Phase IV (KMG-IV): sequencing the most valuable type-strain genomes for metagenomic binning, comparative biology and taxonomic classification.</title>
        <authorList>
            <person name="Goeker M."/>
        </authorList>
    </citation>
    <scope>NUCLEOTIDE SEQUENCE [LARGE SCALE GENOMIC DNA]</scope>
    <source>
        <strain evidence="2 3">DSM 29007</strain>
    </source>
</reference>
<proteinExistence type="predicted"/>
<name>A0A841GV97_9BACT</name>
<dbReference type="Proteomes" id="UP000582837">
    <property type="component" value="Unassembled WGS sequence"/>
</dbReference>
<dbReference type="InterPro" id="IPR007569">
    <property type="entry name" value="DUF559"/>
</dbReference>
<dbReference type="PANTHER" id="PTHR38590:SF1">
    <property type="entry name" value="BLL0828 PROTEIN"/>
    <property type="match status" value="1"/>
</dbReference>
<keyword evidence="2" id="KW-0378">Hydrolase</keyword>
<dbReference type="GO" id="GO:0004519">
    <property type="term" value="F:endonuclease activity"/>
    <property type="evidence" value="ECO:0007669"/>
    <property type="project" value="UniProtKB-KW"/>
</dbReference>